<comment type="cofactor">
    <cofactor evidence="10">
        <name>FAD</name>
        <dbReference type="ChEBI" id="CHEBI:57692"/>
    </cofactor>
</comment>
<dbReference type="HAMAP" id="MF_01102">
    <property type="entry name" value="MnmC"/>
    <property type="match status" value="1"/>
</dbReference>
<comment type="function">
    <text evidence="10">Catalyzes the last two steps in the biosynthesis of 5-methylaminomethyl-2-thiouridine (mnm(5)s(2)U) at the wobble position (U34) in tRNA. Catalyzes the FAD-dependent demodification of cmnm(5)s(2)U34 to nm(5)s(2)U34, followed by the transfer of a methyl group from S-adenosyl-L-methionine to nm(5)s(2)U34, to form mnm(5)s(2)U34.</text>
</comment>
<dbReference type="NCBIfam" id="NF033855">
    <property type="entry name" value="tRNA_MNMC2"/>
    <property type="match status" value="1"/>
</dbReference>
<evidence type="ECO:0000256" key="6">
    <source>
        <dbReference type="ARBA" id="ARBA00022694"/>
    </source>
</evidence>
<dbReference type="EMBL" id="VTUX01000002">
    <property type="protein sequence ID" value="KAA1193262.1"/>
    <property type="molecule type" value="Genomic_DNA"/>
</dbReference>
<comment type="subcellular location">
    <subcellularLocation>
        <location evidence="10">Cytoplasm</location>
    </subcellularLocation>
</comment>
<accession>A0A5B0X234</accession>
<dbReference type="InterPro" id="IPR023032">
    <property type="entry name" value="tRNA_MAMT_biosynth_bifunc_MnmC"/>
</dbReference>
<feature type="domain" description="MnmC-like methyltransferase" evidence="12">
    <location>
        <begin position="119"/>
        <end position="242"/>
    </location>
</feature>
<dbReference type="InterPro" id="IPR006076">
    <property type="entry name" value="FAD-dep_OxRdtase"/>
</dbReference>
<feature type="region of interest" description="tRNA (mnm(5)s(2)U34)-methyltransferase" evidence="10">
    <location>
        <begin position="1"/>
        <end position="244"/>
    </location>
</feature>
<dbReference type="Gene3D" id="3.30.9.10">
    <property type="entry name" value="D-Amino Acid Oxidase, subunit A, domain 2"/>
    <property type="match status" value="1"/>
</dbReference>
<dbReference type="NCBIfam" id="NF002481">
    <property type="entry name" value="PRK01747.1-2"/>
    <property type="match status" value="1"/>
</dbReference>
<comment type="caution">
    <text evidence="13">The sequence shown here is derived from an EMBL/GenBank/DDBJ whole genome shotgun (WGS) entry which is preliminary data.</text>
</comment>
<evidence type="ECO:0000256" key="8">
    <source>
        <dbReference type="ARBA" id="ARBA00023002"/>
    </source>
</evidence>
<evidence type="ECO:0000313" key="14">
    <source>
        <dbReference type="Proteomes" id="UP000323708"/>
    </source>
</evidence>
<comment type="similarity">
    <text evidence="10">In the N-terminal section; belongs to the methyltransferase superfamily. tRNA (mnm(5)s(2)U34)-methyltransferase family.</text>
</comment>
<keyword evidence="7 10" id="KW-0274">FAD</keyword>
<dbReference type="GO" id="GO:0032259">
    <property type="term" value="P:methylation"/>
    <property type="evidence" value="ECO:0007669"/>
    <property type="project" value="UniProtKB-KW"/>
</dbReference>
<dbReference type="GO" id="GO:0016645">
    <property type="term" value="F:oxidoreductase activity, acting on the CH-NH group of donors"/>
    <property type="evidence" value="ECO:0007669"/>
    <property type="project" value="InterPro"/>
</dbReference>
<dbReference type="NCBIfam" id="TIGR03197">
    <property type="entry name" value="MnmC_Cterm"/>
    <property type="match status" value="1"/>
</dbReference>
<evidence type="ECO:0000256" key="10">
    <source>
        <dbReference type="HAMAP-Rule" id="MF_01102"/>
    </source>
</evidence>
<dbReference type="PANTHER" id="PTHR13847">
    <property type="entry name" value="SARCOSINE DEHYDROGENASE-RELATED"/>
    <property type="match status" value="1"/>
</dbReference>
<keyword evidence="3 10" id="KW-0285">Flavoprotein</keyword>
<dbReference type="AlphaFoldDB" id="A0A5B0X234"/>
<keyword evidence="1 10" id="KW-0963">Cytoplasm</keyword>
<dbReference type="GO" id="GO:0050660">
    <property type="term" value="F:flavin adenine dinucleotide binding"/>
    <property type="evidence" value="ECO:0007669"/>
    <property type="project" value="UniProtKB-UniRule"/>
</dbReference>
<keyword evidence="5 10" id="KW-0949">S-adenosyl-L-methionine</keyword>
<keyword evidence="8 10" id="KW-0560">Oxidoreductase</keyword>
<comment type="similarity">
    <text evidence="10">In the C-terminal section; belongs to the DAO family.</text>
</comment>
<dbReference type="InterPro" id="IPR017610">
    <property type="entry name" value="tRNA_S-uridine_synth_MnmC_C"/>
</dbReference>
<dbReference type="EC" id="1.5.-.-" evidence="10"/>
<evidence type="ECO:0000259" key="11">
    <source>
        <dbReference type="Pfam" id="PF01266"/>
    </source>
</evidence>
<keyword evidence="6 10" id="KW-0819">tRNA processing</keyword>
<evidence type="ECO:0000256" key="1">
    <source>
        <dbReference type="ARBA" id="ARBA00022490"/>
    </source>
</evidence>
<dbReference type="InterPro" id="IPR029063">
    <property type="entry name" value="SAM-dependent_MTases_sf"/>
</dbReference>
<dbReference type="InterPro" id="IPR047785">
    <property type="entry name" value="tRNA_MNMC2"/>
</dbReference>
<dbReference type="RefSeq" id="WP_149610369.1">
    <property type="nucleotide sequence ID" value="NZ_VTUX01000002.1"/>
</dbReference>
<keyword evidence="14" id="KW-1185">Reference proteome</keyword>
<dbReference type="InterPro" id="IPR008471">
    <property type="entry name" value="MnmC-like_methylTransf"/>
</dbReference>
<sequence length="669" mass="72452">MKRDNTPWGPTPAAALEWRANGEPFSTRFEDVYFARDHGLEESRHVFLHGNDLPARWRGFTGDSFCIAETGFGTGLNFLLTWQAWDALAEPRPRLHYISIEKYPLDARQLARALRPWTELAPLAEQLFAAWPGRLRGQHRICLAGGALTLDLWWEEANAALADLASHGPLVDAWYLDGFAPSRNGQMWQPELFLDMSRLSRPQATVSTFTAAGAVRRGLQAAGFGMRKTPGYGRKRDSLTGIAETVARPAAHVETPWDLAATPASRPETALIIGAGLAGATLAHALAARGVKVTVADSAGIAGAASGNAQGILYTRLSPKHSQLTDFALQSFRHASHFYRQLFASGVLAADRDGELCGSFHLHENPAELAQMHDQLQGLEDLASVVDRNQATELLGAQPAAAGYWFPASGWLNPPAVCRGLLQSPGINVLEHCGSLQLARGSDGWRTQDVNGRTLATADVAIVCTGVASQLFTGLHWLPIQSIRGQTTLIPAVPGSEGLRAAVCHRGYISPPRLGTHCIGASFKLRDPDSGEREAEHRENIDKLIAALPRLEAELGALDVRQLSGRVGFRCASPDYLPIAGPVPDRTGFLQQFASLRKNARQLVNQRGSYMPGLYVSTAHGSRGLTSAPLCAQVLASAICHEAPPLSRELLRALSPARFLIRDLSRNRI</sequence>
<gene>
    <name evidence="10 13" type="primary">mnmC</name>
    <name evidence="13" type="ORF">F0M18_05325</name>
</gene>
<dbReference type="Gene3D" id="3.50.50.60">
    <property type="entry name" value="FAD/NAD(P)-binding domain"/>
    <property type="match status" value="1"/>
</dbReference>
<comment type="catalytic activity">
    <reaction evidence="10">
        <text>5-aminomethyl-2-thiouridine(34) in tRNA + S-adenosyl-L-methionine = 5-methylaminomethyl-2-thiouridine(34) in tRNA + S-adenosyl-L-homocysteine + H(+)</text>
        <dbReference type="Rhea" id="RHEA:19569"/>
        <dbReference type="Rhea" id="RHEA-COMP:10195"/>
        <dbReference type="Rhea" id="RHEA-COMP:10197"/>
        <dbReference type="ChEBI" id="CHEBI:15378"/>
        <dbReference type="ChEBI" id="CHEBI:57856"/>
        <dbReference type="ChEBI" id="CHEBI:59789"/>
        <dbReference type="ChEBI" id="CHEBI:74454"/>
        <dbReference type="ChEBI" id="CHEBI:74455"/>
        <dbReference type="EC" id="2.1.1.61"/>
    </reaction>
</comment>
<keyword evidence="2 10" id="KW-0489">Methyltransferase</keyword>
<feature type="region of interest" description="FAD-dependent cmnm(5)s(2)U34 oxidoreductase" evidence="10">
    <location>
        <begin position="273"/>
        <end position="669"/>
    </location>
</feature>
<feature type="domain" description="FAD dependent oxidoreductase" evidence="11">
    <location>
        <begin position="271"/>
        <end position="637"/>
    </location>
</feature>
<keyword evidence="4 10" id="KW-0808">Transferase</keyword>
<protein>
    <recommendedName>
        <fullName evidence="10">tRNA 5-methylaminomethyl-2-thiouridine biosynthesis bifunctional protein MnmC</fullName>
        <shortName evidence="10">tRNA mnm(5)s(2)U biosynthesis bifunctional protein</shortName>
    </recommendedName>
    <domain>
        <recommendedName>
            <fullName evidence="10">tRNA (mnm(5)s(2)U34)-methyltransferase</fullName>
            <ecNumber evidence="10">2.1.1.61</ecNumber>
        </recommendedName>
    </domain>
    <domain>
        <recommendedName>
            <fullName evidence="10">FAD-dependent cmnm(5)s(2)U34 oxidoreductase</fullName>
            <ecNumber evidence="10">1.5.-.-</ecNumber>
        </recommendedName>
    </domain>
</protein>
<evidence type="ECO:0000256" key="9">
    <source>
        <dbReference type="ARBA" id="ARBA00023268"/>
    </source>
</evidence>
<proteinExistence type="inferred from homology"/>
<dbReference type="Pfam" id="PF01266">
    <property type="entry name" value="DAO"/>
    <property type="match status" value="1"/>
</dbReference>
<reference evidence="13 14" key="1">
    <citation type="submission" date="2019-09" db="EMBL/GenBank/DDBJ databases">
        <authorList>
            <person name="Chen X.-Y."/>
        </authorList>
    </citation>
    <scope>NUCLEOTIDE SEQUENCE [LARGE SCALE GENOMIC DNA]</scope>
    <source>
        <strain evidence="13 14">NY5</strain>
    </source>
</reference>
<evidence type="ECO:0000256" key="3">
    <source>
        <dbReference type="ARBA" id="ARBA00022630"/>
    </source>
</evidence>
<evidence type="ECO:0000256" key="4">
    <source>
        <dbReference type="ARBA" id="ARBA00022679"/>
    </source>
</evidence>
<dbReference type="PANTHER" id="PTHR13847:SF283">
    <property type="entry name" value="TRNA 5-METHYLAMINOMETHYL-2-THIOURIDINE BIOSYNTHESIS BIFUNCTIONAL PROTEIN MNMC"/>
    <property type="match status" value="1"/>
</dbReference>
<name>A0A5B0X234_9GAMM</name>
<evidence type="ECO:0000256" key="5">
    <source>
        <dbReference type="ARBA" id="ARBA00022691"/>
    </source>
</evidence>
<dbReference type="GO" id="GO:0005737">
    <property type="term" value="C:cytoplasm"/>
    <property type="evidence" value="ECO:0007669"/>
    <property type="project" value="UniProtKB-SubCell"/>
</dbReference>
<dbReference type="EC" id="2.1.1.61" evidence="10"/>
<keyword evidence="9 10" id="KW-0511">Multifunctional enzyme</keyword>
<dbReference type="Proteomes" id="UP000323708">
    <property type="component" value="Unassembled WGS sequence"/>
</dbReference>
<dbReference type="SUPFAM" id="SSF54373">
    <property type="entry name" value="FAD-linked reductases, C-terminal domain"/>
    <property type="match status" value="1"/>
</dbReference>
<evidence type="ECO:0000313" key="13">
    <source>
        <dbReference type="EMBL" id="KAA1193262.1"/>
    </source>
</evidence>
<dbReference type="Gene3D" id="3.40.50.150">
    <property type="entry name" value="Vaccinia Virus protein VP39"/>
    <property type="match status" value="1"/>
</dbReference>
<dbReference type="Pfam" id="PF05430">
    <property type="entry name" value="Methyltransf_30"/>
    <property type="match status" value="1"/>
</dbReference>
<evidence type="ECO:0000256" key="2">
    <source>
        <dbReference type="ARBA" id="ARBA00022603"/>
    </source>
</evidence>
<organism evidence="13 14">
    <name type="scientific">Pseudohalioglobus sediminis</name>
    <dbReference type="NCBI Taxonomy" id="2606449"/>
    <lineage>
        <taxon>Bacteria</taxon>
        <taxon>Pseudomonadati</taxon>
        <taxon>Pseudomonadota</taxon>
        <taxon>Gammaproteobacteria</taxon>
        <taxon>Cellvibrionales</taxon>
        <taxon>Halieaceae</taxon>
        <taxon>Pseudohalioglobus</taxon>
    </lineage>
</organism>
<evidence type="ECO:0000256" key="7">
    <source>
        <dbReference type="ARBA" id="ARBA00022827"/>
    </source>
</evidence>
<dbReference type="GO" id="GO:0002097">
    <property type="term" value="P:tRNA wobble base modification"/>
    <property type="evidence" value="ECO:0007669"/>
    <property type="project" value="UniProtKB-UniRule"/>
</dbReference>
<dbReference type="GO" id="GO:0004808">
    <property type="term" value="F:tRNA (5-methylaminomethyl-2-thiouridylate)(34)-methyltransferase activity"/>
    <property type="evidence" value="ECO:0007669"/>
    <property type="project" value="UniProtKB-EC"/>
</dbReference>
<dbReference type="InterPro" id="IPR036188">
    <property type="entry name" value="FAD/NAD-bd_sf"/>
</dbReference>
<dbReference type="SUPFAM" id="SSF51905">
    <property type="entry name" value="FAD/NAD(P)-binding domain"/>
    <property type="match status" value="1"/>
</dbReference>
<evidence type="ECO:0000259" key="12">
    <source>
        <dbReference type="Pfam" id="PF05430"/>
    </source>
</evidence>